<feature type="coiled-coil region" evidence="2">
    <location>
        <begin position="273"/>
        <end position="300"/>
    </location>
</feature>
<keyword evidence="5" id="KW-1185">Reference proteome</keyword>
<dbReference type="InterPro" id="IPR011684">
    <property type="entry name" value="NAB"/>
</dbReference>
<evidence type="ECO:0000313" key="5">
    <source>
        <dbReference type="Proteomes" id="UP001652660"/>
    </source>
</evidence>
<dbReference type="PANTHER" id="PTHR31631:SF0">
    <property type="entry name" value="PROTEIN NETWORKED 2D"/>
    <property type="match status" value="1"/>
</dbReference>
<sequence>MEKEGSDQAASDDSRWLEKNGSSYRNRSHHHQSQWLQSTLAELERKIQKILELVEDDGDTFAQRAEMYYKKRPELIRVVEDLRKSYISLANKYDILRSESLCASSNSFRLQSSLPSSAVLALHLHEAEAVNKGIITNPKNTSGQDEDRVRTSTTSSDLLEARTLSNSAHSLMMPGDACDEELIRRRDKGDGGGNRKVCKINGGFDDSRRDRDGDSSTIRIGSKYEYEAEREDMWNKMRQSVSELMDDNLSQQAELIRRNNEKTESIKRLGPYINQLQNENKRLKELLAQQQQQLNKNTTDDRDRDRDCKHNRSHLSKLKGLVFRKKV</sequence>
<evidence type="ECO:0000256" key="3">
    <source>
        <dbReference type="SAM" id="MobiDB-lite"/>
    </source>
</evidence>
<dbReference type="RefSeq" id="XP_071929634.1">
    <property type="nucleotide sequence ID" value="XM_072073533.1"/>
</dbReference>
<feature type="region of interest" description="Disordered" evidence="3">
    <location>
        <begin position="135"/>
        <end position="156"/>
    </location>
</feature>
<feature type="region of interest" description="Disordered" evidence="3">
    <location>
        <begin position="1"/>
        <end position="31"/>
    </location>
</feature>
<feature type="domain" description="NAB" evidence="4">
    <location>
        <begin position="13"/>
        <end position="100"/>
    </location>
</feature>
<dbReference type="PANTHER" id="PTHR31631">
    <property type="entry name" value="PROTEIN NETWORKED 2D"/>
    <property type="match status" value="1"/>
</dbReference>
<evidence type="ECO:0000259" key="4">
    <source>
        <dbReference type="PROSITE" id="PS51774"/>
    </source>
</evidence>
<dbReference type="PROSITE" id="PS51774">
    <property type="entry name" value="NAB"/>
    <property type="match status" value="1"/>
</dbReference>
<evidence type="ECO:0000313" key="6">
    <source>
        <dbReference type="RefSeq" id="XP_071929634.1"/>
    </source>
</evidence>
<feature type="compositionally biased region" description="Basic and acidic residues" evidence="3">
    <location>
        <begin position="205"/>
        <end position="214"/>
    </location>
</feature>
<gene>
    <name evidence="6" type="primary">LOC140032773</name>
</gene>
<reference evidence="6" key="1">
    <citation type="submission" date="2025-08" db="UniProtKB">
        <authorList>
            <consortium name="RefSeq"/>
        </authorList>
    </citation>
    <scope>IDENTIFICATION</scope>
    <source>
        <tissue evidence="6">Leaves</tissue>
    </source>
</reference>
<evidence type="ECO:0000256" key="2">
    <source>
        <dbReference type="SAM" id="Coils"/>
    </source>
</evidence>
<keyword evidence="1 2" id="KW-0175">Coiled coil</keyword>
<dbReference type="GeneID" id="140032773"/>
<accession>A0ABM4WD49</accession>
<protein>
    <recommendedName>
        <fullName evidence="4">NAB domain-containing protein</fullName>
    </recommendedName>
</protein>
<dbReference type="Proteomes" id="UP001652660">
    <property type="component" value="Unplaced"/>
</dbReference>
<proteinExistence type="predicted"/>
<evidence type="ECO:0000256" key="1">
    <source>
        <dbReference type="ARBA" id="ARBA00023054"/>
    </source>
</evidence>
<feature type="region of interest" description="Disordered" evidence="3">
    <location>
        <begin position="186"/>
        <end position="216"/>
    </location>
</feature>
<dbReference type="Pfam" id="PF07765">
    <property type="entry name" value="KIP1"/>
    <property type="match status" value="1"/>
</dbReference>
<name>A0ABM4WD49_COFAR</name>
<organism evidence="5 6">
    <name type="scientific">Coffea arabica</name>
    <name type="common">Arabian coffee</name>
    <dbReference type="NCBI Taxonomy" id="13443"/>
    <lineage>
        <taxon>Eukaryota</taxon>
        <taxon>Viridiplantae</taxon>
        <taxon>Streptophyta</taxon>
        <taxon>Embryophyta</taxon>
        <taxon>Tracheophyta</taxon>
        <taxon>Spermatophyta</taxon>
        <taxon>Magnoliopsida</taxon>
        <taxon>eudicotyledons</taxon>
        <taxon>Gunneridae</taxon>
        <taxon>Pentapetalae</taxon>
        <taxon>asterids</taxon>
        <taxon>lamiids</taxon>
        <taxon>Gentianales</taxon>
        <taxon>Rubiaceae</taxon>
        <taxon>Ixoroideae</taxon>
        <taxon>Gardenieae complex</taxon>
        <taxon>Bertiereae - Coffeeae clade</taxon>
        <taxon>Coffeeae</taxon>
        <taxon>Coffea</taxon>
    </lineage>
</organism>
<feature type="compositionally biased region" description="Basic and acidic residues" evidence="3">
    <location>
        <begin position="1"/>
        <end position="18"/>
    </location>
</feature>